<evidence type="ECO:0000256" key="2">
    <source>
        <dbReference type="ARBA" id="ARBA00009852"/>
    </source>
</evidence>
<evidence type="ECO:0000256" key="5">
    <source>
        <dbReference type="SAM" id="SignalP"/>
    </source>
</evidence>
<accession>A0ABT7QR25</accession>
<dbReference type="EMBL" id="JAQIBC010000002">
    <property type="protein sequence ID" value="MDM5263242.1"/>
    <property type="molecule type" value="Genomic_DNA"/>
</dbReference>
<gene>
    <name evidence="6" type="ORF">PF327_03455</name>
</gene>
<dbReference type="Gene3D" id="2.120.10.30">
    <property type="entry name" value="TolB, C-terminal domain"/>
    <property type="match status" value="1"/>
</dbReference>
<feature type="signal peptide" evidence="5">
    <location>
        <begin position="1"/>
        <end position="20"/>
    </location>
</feature>
<dbReference type="PROSITE" id="PS51257">
    <property type="entry name" value="PROKAR_LIPOPROTEIN"/>
    <property type="match status" value="1"/>
</dbReference>
<comment type="similarity">
    <text evidence="2">Belongs to the YjiK family.</text>
</comment>
<dbReference type="Pfam" id="PF06977">
    <property type="entry name" value="SdiA-regulated"/>
    <property type="match status" value="1"/>
</dbReference>
<keyword evidence="4" id="KW-0472">Membrane</keyword>
<evidence type="ECO:0000313" key="7">
    <source>
        <dbReference type="Proteomes" id="UP001169066"/>
    </source>
</evidence>
<dbReference type="Proteomes" id="UP001169066">
    <property type="component" value="Unassembled WGS sequence"/>
</dbReference>
<dbReference type="SUPFAM" id="SSF63825">
    <property type="entry name" value="YWTD domain"/>
    <property type="match status" value="1"/>
</dbReference>
<evidence type="ECO:0000256" key="1">
    <source>
        <dbReference type="ARBA" id="ARBA00004236"/>
    </source>
</evidence>
<proteinExistence type="inferred from homology"/>
<dbReference type="RefSeq" id="WP_289401352.1">
    <property type="nucleotide sequence ID" value="NZ_JAQIBC010000002.1"/>
</dbReference>
<reference evidence="6" key="1">
    <citation type="submission" date="2023-01" db="EMBL/GenBank/DDBJ databases">
        <title>Sulfurovum sp. XTW-4 genome assembly.</title>
        <authorList>
            <person name="Wang J."/>
        </authorList>
    </citation>
    <scope>NUCLEOTIDE SEQUENCE</scope>
    <source>
        <strain evidence="6">XTW-4</strain>
    </source>
</reference>
<dbReference type="InterPro" id="IPR009722">
    <property type="entry name" value="YjiK/CarP"/>
</dbReference>
<keyword evidence="3" id="KW-1003">Cell membrane</keyword>
<organism evidence="6 7">
    <name type="scientific">Sulfurovum xiamenensis</name>
    <dbReference type="NCBI Taxonomy" id="3019066"/>
    <lineage>
        <taxon>Bacteria</taxon>
        <taxon>Pseudomonadati</taxon>
        <taxon>Campylobacterota</taxon>
        <taxon>Epsilonproteobacteria</taxon>
        <taxon>Campylobacterales</taxon>
        <taxon>Sulfurovaceae</taxon>
        <taxon>Sulfurovum</taxon>
    </lineage>
</organism>
<evidence type="ECO:0000313" key="6">
    <source>
        <dbReference type="EMBL" id="MDM5263242.1"/>
    </source>
</evidence>
<sequence length="244" mass="27205">MPYIKYYFLVPLVLLVSACASPEGEVIAHIPEASGISYCSSDDTLVVANDEGTYYKISRKGKILQHTKLGKYDLEGVVCEESQMIFAVENKGMLLVDTQTGEKKEIPLDTMYHGKKLSLISKKSGVEGITKVGNSIYLAKQSNKKKRSFIAVVRLMPSPSKIVDVIEHRVADTAGLCYHDGYLYMVSDKKDLLIKYDLQKKKIVQKVKLAKGAWEGIAFDAKGNVYLADDDGRIVKYKKKRLGL</sequence>
<evidence type="ECO:0000256" key="4">
    <source>
        <dbReference type="ARBA" id="ARBA00023136"/>
    </source>
</evidence>
<evidence type="ECO:0000256" key="3">
    <source>
        <dbReference type="ARBA" id="ARBA00022475"/>
    </source>
</evidence>
<dbReference type="InterPro" id="IPR011042">
    <property type="entry name" value="6-blade_b-propeller_TolB-like"/>
</dbReference>
<protein>
    <submittedName>
        <fullName evidence="6">SdiA-regulated domain-containing protein</fullName>
    </submittedName>
</protein>
<name>A0ABT7QR25_9BACT</name>
<comment type="caution">
    <text evidence="6">The sequence shown here is derived from an EMBL/GenBank/DDBJ whole genome shotgun (WGS) entry which is preliminary data.</text>
</comment>
<comment type="subcellular location">
    <subcellularLocation>
        <location evidence="1">Cell membrane</location>
    </subcellularLocation>
</comment>
<keyword evidence="7" id="KW-1185">Reference proteome</keyword>
<keyword evidence="5" id="KW-0732">Signal</keyword>
<feature type="chain" id="PRO_5045526815" evidence="5">
    <location>
        <begin position="21"/>
        <end position="244"/>
    </location>
</feature>